<dbReference type="Pfam" id="PF13416">
    <property type="entry name" value="SBP_bac_8"/>
    <property type="match status" value="1"/>
</dbReference>
<name>A0ABD6BGB1_9EURY</name>
<evidence type="ECO:0000313" key="4">
    <source>
        <dbReference type="EMBL" id="MFD1563567.1"/>
    </source>
</evidence>
<keyword evidence="3" id="KW-0472">Membrane</keyword>
<keyword evidence="3" id="KW-1133">Transmembrane helix</keyword>
<dbReference type="Gene3D" id="3.40.190.10">
    <property type="entry name" value="Periplasmic binding protein-like II"/>
    <property type="match status" value="2"/>
</dbReference>
<reference evidence="4 5" key="1">
    <citation type="journal article" date="2019" name="Int. J. Syst. Evol. Microbiol.">
        <title>The Global Catalogue of Microorganisms (GCM) 10K type strain sequencing project: providing services to taxonomists for standard genome sequencing and annotation.</title>
        <authorList>
            <consortium name="The Broad Institute Genomics Platform"/>
            <consortium name="The Broad Institute Genome Sequencing Center for Infectious Disease"/>
            <person name="Wu L."/>
            <person name="Ma J."/>
        </authorList>
    </citation>
    <scope>NUCLEOTIDE SEQUENCE [LARGE SCALE GENOMIC DNA]</scope>
    <source>
        <strain evidence="4 5">CGMCC 1.12230</strain>
    </source>
</reference>
<dbReference type="InterPro" id="IPR006059">
    <property type="entry name" value="SBP"/>
</dbReference>
<keyword evidence="3" id="KW-0812">Transmembrane</keyword>
<dbReference type="PANTHER" id="PTHR30006:SF24">
    <property type="entry name" value="SLL0237 PROTEIN"/>
    <property type="match status" value="1"/>
</dbReference>
<dbReference type="Proteomes" id="UP001597076">
    <property type="component" value="Unassembled WGS sequence"/>
</dbReference>
<dbReference type="InterPro" id="IPR006311">
    <property type="entry name" value="TAT_signal"/>
</dbReference>
<dbReference type="EMBL" id="JBHUDI010000004">
    <property type="protein sequence ID" value="MFD1563567.1"/>
    <property type="molecule type" value="Genomic_DNA"/>
</dbReference>
<dbReference type="AlphaFoldDB" id="A0ABD6BGB1"/>
<comment type="caution">
    <text evidence="4">The sequence shown here is derived from an EMBL/GenBank/DDBJ whole genome shotgun (WGS) entry which is preliminary data.</text>
</comment>
<dbReference type="RefSeq" id="WP_390286258.1">
    <property type="nucleotide sequence ID" value="NZ_JBHUDI010000004.1"/>
</dbReference>
<organism evidence="4 5">
    <name type="scientific">Haloarchaeobius amylolyticus</name>
    <dbReference type="NCBI Taxonomy" id="1198296"/>
    <lineage>
        <taxon>Archaea</taxon>
        <taxon>Methanobacteriati</taxon>
        <taxon>Methanobacteriota</taxon>
        <taxon>Stenosarchaea group</taxon>
        <taxon>Halobacteria</taxon>
        <taxon>Halobacteriales</taxon>
        <taxon>Halorubellaceae</taxon>
        <taxon>Haloarchaeobius</taxon>
    </lineage>
</organism>
<feature type="transmembrane region" description="Helical" evidence="3">
    <location>
        <begin position="12"/>
        <end position="32"/>
    </location>
</feature>
<protein>
    <submittedName>
        <fullName evidence="4">Extracellular solute-binding protein</fullName>
    </submittedName>
</protein>
<evidence type="ECO:0000256" key="2">
    <source>
        <dbReference type="SAM" id="MobiDB-lite"/>
    </source>
</evidence>
<proteinExistence type="predicted"/>
<keyword evidence="1" id="KW-0732">Signal</keyword>
<dbReference type="InterPro" id="IPR026045">
    <property type="entry name" value="Ferric-bd"/>
</dbReference>
<dbReference type="PROSITE" id="PS51318">
    <property type="entry name" value="TAT"/>
    <property type="match status" value="1"/>
</dbReference>
<evidence type="ECO:0000313" key="5">
    <source>
        <dbReference type="Proteomes" id="UP001597076"/>
    </source>
</evidence>
<dbReference type="PIRSF" id="PIRSF002825">
    <property type="entry name" value="CfbpA"/>
    <property type="match status" value="1"/>
</dbReference>
<feature type="region of interest" description="Disordered" evidence="2">
    <location>
        <begin position="38"/>
        <end position="61"/>
    </location>
</feature>
<sequence>MTKQHDSTGRRAFLASSAALGMASMAGCLGLIGSEDEESSPFGQFGSGREGRSEPGGTSIEDLPALEGELELYSGRNEFLVGPIVDGLEDYYDGLTLNVRYDGSSDLVNAINEEGPSTRPDIFYTVDAAALSALADDGLTHGLSDDLKGVVSSDFRTNDWIGISGRARTVPYNTDAYSEGDLPSSIDAYATDFGGDLGWAPSYGSCQSFVAAMRQLEGDDATRAWLEGVVDSGIRSYQDEQAVCHAVNDGEIDAGFTNHYYIQRIIDGDSDPSIATKFTEGDAGSVFDVAGATVLDSAEDPELAENFIRHLLSAEAQEFFAVDTFEYPMIEGVEPFGGLPTIDELNVPDIDLSELSNVEGTVDFMRSVDGIDI</sequence>
<accession>A0ABD6BGB1</accession>
<dbReference type="PANTHER" id="PTHR30006">
    <property type="entry name" value="THIAMINE-BINDING PERIPLASMIC PROTEIN-RELATED"/>
    <property type="match status" value="1"/>
</dbReference>
<dbReference type="SUPFAM" id="SSF53850">
    <property type="entry name" value="Periplasmic binding protein-like II"/>
    <property type="match status" value="1"/>
</dbReference>
<dbReference type="PROSITE" id="PS51257">
    <property type="entry name" value="PROKAR_LIPOPROTEIN"/>
    <property type="match status" value="1"/>
</dbReference>
<evidence type="ECO:0000256" key="1">
    <source>
        <dbReference type="ARBA" id="ARBA00022729"/>
    </source>
</evidence>
<keyword evidence="5" id="KW-1185">Reference proteome</keyword>
<gene>
    <name evidence="4" type="ORF">ACFR99_08400</name>
</gene>
<evidence type="ECO:0000256" key="3">
    <source>
        <dbReference type="SAM" id="Phobius"/>
    </source>
</evidence>